<dbReference type="EMBL" id="CP007030">
    <property type="protein sequence ID" value="AHF00929.1"/>
    <property type="molecule type" value="Genomic_DNA"/>
</dbReference>
<evidence type="ECO:0000256" key="9">
    <source>
        <dbReference type="PROSITE-ProRule" id="PRU01373"/>
    </source>
</evidence>
<feature type="active site" description="Nucleophile" evidence="9">
    <location>
        <position position="135"/>
    </location>
</feature>
<dbReference type="InterPro" id="IPR050979">
    <property type="entry name" value="LD-transpeptidase"/>
</dbReference>
<dbReference type="CDD" id="cd16913">
    <property type="entry name" value="YkuD_like"/>
    <property type="match status" value="1"/>
</dbReference>
<feature type="active site" description="Proton donor/acceptor" evidence="9">
    <location>
        <position position="119"/>
    </location>
</feature>
<gene>
    <name evidence="11" type="ORF">THIAE_03265</name>
</gene>
<dbReference type="AlphaFoldDB" id="W0DVA3"/>
<evidence type="ECO:0000256" key="4">
    <source>
        <dbReference type="ARBA" id="ARBA00022679"/>
    </source>
</evidence>
<dbReference type="HOGENOM" id="CLU_042399_3_1_6"/>
<dbReference type="Proteomes" id="UP000005380">
    <property type="component" value="Chromosome"/>
</dbReference>
<keyword evidence="5" id="KW-0378">Hydrolase</keyword>
<comment type="similarity">
    <text evidence="2">Belongs to the YkuD family.</text>
</comment>
<organism evidence="11 12">
    <name type="scientific">Thiomicrospira aerophila AL3</name>
    <dbReference type="NCBI Taxonomy" id="717772"/>
    <lineage>
        <taxon>Bacteria</taxon>
        <taxon>Pseudomonadati</taxon>
        <taxon>Pseudomonadota</taxon>
        <taxon>Gammaproteobacteria</taxon>
        <taxon>Thiotrichales</taxon>
        <taxon>Piscirickettsiaceae</taxon>
        <taxon>Thiomicrospira</taxon>
    </lineage>
</organism>
<dbReference type="PROSITE" id="PS52029">
    <property type="entry name" value="LD_TPASE"/>
    <property type="match status" value="1"/>
</dbReference>
<dbReference type="GO" id="GO:0016757">
    <property type="term" value="F:glycosyltransferase activity"/>
    <property type="evidence" value="ECO:0007669"/>
    <property type="project" value="UniProtKB-KW"/>
</dbReference>
<evidence type="ECO:0000256" key="8">
    <source>
        <dbReference type="ARBA" id="ARBA00023316"/>
    </source>
</evidence>
<keyword evidence="8 9" id="KW-0961">Cell wall biogenesis/degradation</keyword>
<dbReference type="GO" id="GO:0018104">
    <property type="term" value="P:peptidoglycan-protein cross-linking"/>
    <property type="evidence" value="ECO:0007669"/>
    <property type="project" value="TreeGrafter"/>
</dbReference>
<dbReference type="GO" id="GO:0005576">
    <property type="term" value="C:extracellular region"/>
    <property type="evidence" value="ECO:0007669"/>
    <property type="project" value="TreeGrafter"/>
</dbReference>
<evidence type="ECO:0000256" key="6">
    <source>
        <dbReference type="ARBA" id="ARBA00022960"/>
    </source>
</evidence>
<dbReference type="KEGG" id="tao:THIAE_03265"/>
<evidence type="ECO:0000313" key="11">
    <source>
        <dbReference type="EMBL" id="AHF00929.1"/>
    </source>
</evidence>
<dbReference type="UniPathway" id="UPA00219"/>
<evidence type="ECO:0000256" key="1">
    <source>
        <dbReference type="ARBA" id="ARBA00004752"/>
    </source>
</evidence>
<dbReference type="InterPro" id="IPR005490">
    <property type="entry name" value="LD_TPept_cat_dom"/>
</dbReference>
<dbReference type="PANTHER" id="PTHR30582">
    <property type="entry name" value="L,D-TRANSPEPTIDASE"/>
    <property type="match status" value="1"/>
</dbReference>
<dbReference type="SUPFAM" id="SSF141523">
    <property type="entry name" value="L,D-transpeptidase catalytic domain-like"/>
    <property type="match status" value="1"/>
</dbReference>
<dbReference type="OrthoDB" id="9787225at2"/>
<dbReference type="GO" id="GO:0008360">
    <property type="term" value="P:regulation of cell shape"/>
    <property type="evidence" value="ECO:0007669"/>
    <property type="project" value="UniProtKB-UniRule"/>
</dbReference>
<dbReference type="RefSeq" id="WP_006459306.1">
    <property type="nucleotide sequence ID" value="NZ_CP007030.1"/>
</dbReference>
<dbReference type="InterPro" id="IPR038063">
    <property type="entry name" value="Transpep_catalytic_dom"/>
</dbReference>
<dbReference type="Gene3D" id="2.40.440.10">
    <property type="entry name" value="L,D-transpeptidase catalytic domain-like"/>
    <property type="match status" value="1"/>
</dbReference>
<keyword evidence="4" id="KW-0808">Transferase</keyword>
<keyword evidence="12" id="KW-1185">Reference proteome</keyword>
<proteinExistence type="inferred from homology"/>
<feature type="domain" description="L,D-TPase catalytic" evidence="10">
    <location>
        <begin position="3"/>
        <end position="159"/>
    </location>
</feature>
<comment type="pathway">
    <text evidence="1 9">Cell wall biogenesis; peptidoglycan biosynthesis.</text>
</comment>
<dbReference type="eggNOG" id="COG1376">
    <property type="taxonomic scope" value="Bacteria"/>
</dbReference>
<evidence type="ECO:0000256" key="3">
    <source>
        <dbReference type="ARBA" id="ARBA00022676"/>
    </source>
</evidence>
<evidence type="ECO:0000259" key="10">
    <source>
        <dbReference type="PROSITE" id="PS52029"/>
    </source>
</evidence>
<dbReference type="Pfam" id="PF03734">
    <property type="entry name" value="YkuD"/>
    <property type="match status" value="1"/>
</dbReference>
<keyword evidence="6 9" id="KW-0133">Cell shape</keyword>
<dbReference type="PANTHER" id="PTHR30582:SF24">
    <property type="entry name" value="L,D-TRANSPEPTIDASE ERFK_SRFK-RELATED"/>
    <property type="match status" value="1"/>
</dbReference>
<evidence type="ECO:0000313" key="12">
    <source>
        <dbReference type="Proteomes" id="UP000005380"/>
    </source>
</evidence>
<evidence type="ECO:0000256" key="2">
    <source>
        <dbReference type="ARBA" id="ARBA00005992"/>
    </source>
</evidence>
<evidence type="ECO:0000256" key="5">
    <source>
        <dbReference type="ARBA" id="ARBA00022801"/>
    </source>
</evidence>
<dbReference type="GO" id="GO:0071972">
    <property type="term" value="F:peptidoglycan L,D-transpeptidase activity"/>
    <property type="evidence" value="ECO:0007669"/>
    <property type="project" value="TreeGrafter"/>
</dbReference>
<reference evidence="11 12" key="1">
    <citation type="submission" date="2013-12" db="EMBL/GenBank/DDBJ databases">
        <authorList>
            <consortium name="DOE Joint Genome Institute"/>
            <person name="Kappler U."/>
            <person name="Huntemann M."/>
            <person name="Han J."/>
            <person name="Chen A."/>
            <person name="Kyrpides N."/>
            <person name="Mavromatis K."/>
            <person name="Markowitz V."/>
            <person name="Palaniappan K."/>
            <person name="Ivanova N."/>
            <person name="Schaumberg A."/>
            <person name="Pati A."/>
            <person name="Liolios K."/>
            <person name="Nordberg H.P."/>
            <person name="Cantor M.N."/>
            <person name="Hua S.X."/>
            <person name="Woyke T."/>
        </authorList>
    </citation>
    <scope>NUCLEOTIDE SEQUENCE [LARGE SCALE GENOMIC DNA]</scope>
    <source>
        <strain evidence="12">AL2</strain>
    </source>
</reference>
<accession>W0DVA3</accession>
<keyword evidence="7 9" id="KW-0573">Peptidoglycan synthesis</keyword>
<evidence type="ECO:0000256" key="7">
    <source>
        <dbReference type="ARBA" id="ARBA00022984"/>
    </source>
</evidence>
<sequence length="160" mass="17713">MQQQILIHLATQQLQLIEDDMTVASYPISSAKQGVGQQQGSLQTPLGEHYIRAKIGAGVAINSVFVGRRPTGEIYSAALAAAYPHRDWILTRIMWLCGCQPGFNRLGSVDSFRRYIYIHGTPDSEPMGRPASHGCIRMRNTDVVSLFDRVRLGTTVSIQL</sequence>
<name>W0DVA3_9GAMM</name>
<dbReference type="STRING" id="717772.THIAE_03265"/>
<protein>
    <recommendedName>
        <fullName evidence="10">L,D-TPase catalytic domain-containing protein</fullName>
    </recommendedName>
</protein>
<dbReference type="InParanoid" id="W0DVA3"/>
<keyword evidence="3" id="KW-0328">Glycosyltransferase</keyword>
<dbReference type="GO" id="GO:0071555">
    <property type="term" value="P:cell wall organization"/>
    <property type="evidence" value="ECO:0007669"/>
    <property type="project" value="UniProtKB-UniRule"/>
</dbReference>